<name>A0A452VP38_URSMA</name>
<dbReference type="OMA" id="HETSCLH"/>
<evidence type="ECO:0000313" key="1">
    <source>
        <dbReference type="Ensembl" id="ENSUMAP00000035556"/>
    </source>
</evidence>
<sequence length="129" mass="14267">MVQDNHLSHETSCLHWWIVFAVTSHIATTNIFDRYVLDIEAHIVPRKSLTQSFMLSPATLPRRTSLTDTFLTLKPTLSPGRASLKASWCISTDLTSAVTLTGAKVTTMPGLRTPVTTRPTRTVPIPPIL</sequence>
<organism evidence="1">
    <name type="scientific">Ursus maritimus</name>
    <name type="common">Polar bear</name>
    <name type="synonym">Thalarctos maritimus</name>
    <dbReference type="NCBI Taxonomy" id="29073"/>
    <lineage>
        <taxon>Eukaryota</taxon>
        <taxon>Metazoa</taxon>
        <taxon>Chordata</taxon>
        <taxon>Craniata</taxon>
        <taxon>Vertebrata</taxon>
        <taxon>Euteleostomi</taxon>
        <taxon>Mammalia</taxon>
        <taxon>Eutheria</taxon>
        <taxon>Laurasiatheria</taxon>
        <taxon>Carnivora</taxon>
        <taxon>Caniformia</taxon>
        <taxon>Ursidae</taxon>
        <taxon>Ursus</taxon>
    </lineage>
</organism>
<dbReference type="Ensembl" id="ENSUMAT00000042057.1">
    <property type="protein sequence ID" value="ENSUMAP00000035556.1"/>
    <property type="gene ID" value="ENSUMAG00000025556.1"/>
</dbReference>
<reference evidence="1" key="1">
    <citation type="submission" date="2019-03" db="UniProtKB">
        <authorList>
            <consortium name="Ensembl"/>
        </authorList>
    </citation>
    <scope>IDENTIFICATION</scope>
</reference>
<dbReference type="GeneTree" id="ENSGT00400000024746"/>
<proteinExistence type="predicted"/>
<protein>
    <submittedName>
        <fullName evidence="1">Uncharacterized protein</fullName>
    </submittedName>
</protein>
<accession>A0A452VP38</accession>
<dbReference type="AlphaFoldDB" id="A0A452VP38"/>